<evidence type="ECO:0000313" key="1">
    <source>
        <dbReference type="EMBL" id="KAH8001629.1"/>
    </source>
</evidence>
<accession>A0ACB8F9X1</accession>
<evidence type="ECO:0000313" key="2">
    <source>
        <dbReference type="Proteomes" id="UP000827872"/>
    </source>
</evidence>
<protein>
    <submittedName>
        <fullName evidence="1">Uncharacterized protein</fullName>
    </submittedName>
</protein>
<dbReference type="EMBL" id="CM037621">
    <property type="protein sequence ID" value="KAH8001629.1"/>
    <property type="molecule type" value="Genomic_DNA"/>
</dbReference>
<organism evidence="1 2">
    <name type="scientific">Sphaerodactylus townsendi</name>
    <dbReference type="NCBI Taxonomy" id="933632"/>
    <lineage>
        <taxon>Eukaryota</taxon>
        <taxon>Metazoa</taxon>
        <taxon>Chordata</taxon>
        <taxon>Craniata</taxon>
        <taxon>Vertebrata</taxon>
        <taxon>Euteleostomi</taxon>
        <taxon>Lepidosauria</taxon>
        <taxon>Squamata</taxon>
        <taxon>Bifurcata</taxon>
        <taxon>Gekkota</taxon>
        <taxon>Sphaerodactylidae</taxon>
        <taxon>Sphaerodactylus</taxon>
    </lineage>
</organism>
<sequence>MLFFSFSLSLGNLEPGFFFVSTNQICFDFICQKPLKWTSSCLQVQENSISLFHFRAISFQFGLTILHTGEAPHNLNRAFYTEKKIVLSKLNKSTNFQKNRVLHLRADPKIMHAQFHAALNINPNRQCINSLVDHFSCSLILCGTHLPKQNDLHLANLTLSSTRVIEEFKH</sequence>
<reference evidence="1" key="1">
    <citation type="submission" date="2021-08" db="EMBL/GenBank/DDBJ databases">
        <title>The first chromosome-level gecko genome reveals the dynamic sex chromosomes of Neotropical dwarf geckos (Sphaerodactylidae: Sphaerodactylus).</title>
        <authorList>
            <person name="Pinto B.J."/>
            <person name="Keating S.E."/>
            <person name="Gamble T."/>
        </authorList>
    </citation>
    <scope>NUCLEOTIDE SEQUENCE</scope>
    <source>
        <strain evidence="1">TG3544</strain>
    </source>
</reference>
<dbReference type="Proteomes" id="UP000827872">
    <property type="component" value="Linkage Group LG08"/>
</dbReference>
<gene>
    <name evidence="1" type="ORF">K3G42_012838</name>
</gene>
<name>A0ACB8F9X1_9SAUR</name>
<proteinExistence type="predicted"/>
<comment type="caution">
    <text evidence="1">The sequence shown here is derived from an EMBL/GenBank/DDBJ whole genome shotgun (WGS) entry which is preliminary data.</text>
</comment>
<keyword evidence="2" id="KW-1185">Reference proteome</keyword>